<dbReference type="InterPro" id="IPR036086">
    <property type="entry name" value="ParB/Sulfiredoxin_sf"/>
</dbReference>
<keyword evidence="2" id="KW-1185">Reference proteome</keyword>
<dbReference type="EMBL" id="JBDIMF010000002">
    <property type="protein sequence ID" value="MEN2786217.1"/>
    <property type="molecule type" value="Genomic_DNA"/>
</dbReference>
<name>A0ABU9XQW2_9SPHN</name>
<organism evidence="1 2">
    <name type="scientific">Sphingomonas qilianensis</name>
    <dbReference type="NCBI Taxonomy" id="1736690"/>
    <lineage>
        <taxon>Bacteria</taxon>
        <taxon>Pseudomonadati</taxon>
        <taxon>Pseudomonadota</taxon>
        <taxon>Alphaproteobacteria</taxon>
        <taxon>Sphingomonadales</taxon>
        <taxon>Sphingomonadaceae</taxon>
        <taxon>Sphingomonas</taxon>
    </lineage>
</organism>
<evidence type="ECO:0000313" key="2">
    <source>
        <dbReference type="Proteomes" id="UP001404104"/>
    </source>
</evidence>
<dbReference type="Proteomes" id="UP001404104">
    <property type="component" value="Unassembled WGS sequence"/>
</dbReference>
<proteinExistence type="predicted"/>
<reference evidence="1 2" key="1">
    <citation type="submission" date="2024-05" db="EMBL/GenBank/DDBJ databases">
        <authorList>
            <person name="Liu Q."/>
            <person name="Xin Y.-H."/>
        </authorList>
    </citation>
    <scope>NUCLEOTIDE SEQUENCE [LARGE SCALE GENOMIC DNA]</scope>
    <source>
        <strain evidence="1 2">CGMCC 1.15349</strain>
    </source>
</reference>
<gene>
    <name evidence="1" type="ORF">ABC969_07255</name>
</gene>
<dbReference type="RefSeq" id="WP_345864018.1">
    <property type="nucleotide sequence ID" value="NZ_JBDIMF010000002.1"/>
</dbReference>
<evidence type="ECO:0000313" key="1">
    <source>
        <dbReference type="EMBL" id="MEN2786217.1"/>
    </source>
</evidence>
<comment type="caution">
    <text evidence="1">The sequence shown here is derived from an EMBL/GenBank/DDBJ whole genome shotgun (WGS) entry which is preliminary data.</text>
</comment>
<dbReference type="SUPFAM" id="SSF110849">
    <property type="entry name" value="ParB/Sulfiredoxin"/>
    <property type="match status" value="1"/>
</dbReference>
<protein>
    <submittedName>
        <fullName evidence="1">Uncharacterized protein</fullName>
    </submittedName>
</protein>
<sequence length="216" mass="23251">MTDVPELTVREHKHSAVLDAAQALRAGAEFPPVRVARIGPALYVLDGRLRMAAAERNGRTTIAAFVARMTWAQASAYAATANVGHGRPLGDRKSKGRALEMFLKDPASAKLSHREVSRALGGIVSHVTVMTYRDRMGLAGLKGAKKLEPGEAERRAREAAQDRVGETARKNLKGLEGLYGRMSDPVSRAFFLDSMRAALGDMETAGNVEAVEGLDI</sequence>
<accession>A0ABU9XQW2</accession>